<dbReference type="Pfam" id="PF17408">
    <property type="entry name" value="MCD_N"/>
    <property type="match status" value="1"/>
</dbReference>
<evidence type="ECO:0000313" key="3">
    <source>
        <dbReference type="EMBL" id="RCL44649.1"/>
    </source>
</evidence>
<evidence type="ECO:0000313" key="4">
    <source>
        <dbReference type="Proteomes" id="UP000252915"/>
    </source>
</evidence>
<protein>
    <submittedName>
        <fullName evidence="3">Decarboxylase</fullName>
    </submittedName>
</protein>
<reference evidence="3 4" key="1">
    <citation type="journal article" date="2018" name="Microbiome">
        <title>Fine metagenomic profile of the Mediterranean stratified and mixed water columns revealed by assembly and recruitment.</title>
        <authorList>
            <person name="Haro-Moreno J.M."/>
            <person name="Lopez-Perez M."/>
            <person name="De La Torre J.R."/>
            <person name="Picazo A."/>
            <person name="Camacho A."/>
            <person name="Rodriguez-Valera F."/>
        </authorList>
    </citation>
    <scope>NUCLEOTIDE SEQUENCE [LARGE SCALE GENOMIC DNA]</scope>
    <source>
        <strain evidence="3">MED-G78</strain>
    </source>
</reference>
<dbReference type="GO" id="GO:0006633">
    <property type="term" value="P:fatty acid biosynthetic process"/>
    <property type="evidence" value="ECO:0007669"/>
    <property type="project" value="InterPro"/>
</dbReference>
<feature type="domain" description="Malonyl-CoA decarboxylase C-terminal" evidence="1">
    <location>
        <begin position="165"/>
        <end position="318"/>
    </location>
</feature>
<feature type="domain" description="Malonyl-CoA decarboxylase N-terminal" evidence="2">
    <location>
        <begin position="80"/>
        <end position="162"/>
    </location>
</feature>
<dbReference type="GO" id="GO:0050080">
    <property type="term" value="F:malonyl-CoA decarboxylase activity"/>
    <property type="evidence" value="ECO:0007669"/>
    <property type="project" value="InterPro"/>
</dbReference>
<evidence type="ECO:0000259" key="2">
    <source>
        <dbReference type="Pfam" id="PF17408"/>
    </source>
</evidence>
<accession>A0A368C4Z8</accession>
<sequence length="417" mass="47541">MSFFQNIISSIMRNPLRKGLFGGEEFGVLHKDINKALDAVMSTSGEVSSLVYAEHLLNLIEALNDQDLITFLQTLSAKYDIDPGALSKATVNYSKEKNQANLEKVTKSSEPLWVELFRRLNTTQDGTVKLIRLRERIRGLLKDNPEIAFFNSSLLSLFKGWFNPSFLVLEKIDWSTPANILEKIIEYEAVHEINSWDDLRARLAPDDRRCFAFFHPLIPDEPLIFVEVALCNKTPESINEVIKIDREIVNYKDINTAVFYSISNCQDGLSGISFGNFLIKQVAHKLKQEVDSIEKFVTLSPVPGFVRWLESKSKDQNIDDDNLTAEALLYLTASEREDKLPNDPVARFHLGNGAILEKINLNADLSKKGILQSKGMMVNYLYNLELLEKNHELFFKTKNVQQSDEIKSLKKKLQIHT</sequence>
<feature type="domain" description="Malonyl-CoA decarboxylase C-terminal" evidence="1">
    <location>
        <begin position="323"/>
        <end position="383"/>
    </location>
</feature>
<dbReference type="InterPro" id="IPR038917">
    <property type="entry name" value="Malonyl_CoA_deC"/>
</dbReference>
<dbReference type="Proteomes" id="UP000252915">
    <property type="component" value="Unassembled WGS sequence"/>
</dbReference>
<proteinExistence type="predicted"/>
<gene>
    <name evidence="3" type="ORF">DBW92_02625</name>
</gene>
<dbReference type="PANTHER" id="PTHR28641">
    <property type="match status" value="1"/>
</dbReference>
<dbReference type="Gene3D" id="1.20.140.90">
    <property type="entry name" value="Malonyl-CoA decarboxylase, oligemerization domain"/>
    <property type="match status" value="1"/>
</dbReference>
<dbReference type="InterPro" id="IPR007956">
    <property type="entry name" value="Malonyl_CoA_deC_C"/>
</dbReference>
<dbReference type="PANTHER" id="PTHR28641:SF1">
    <property type="entry name" value="MALONYL-COA DECARBOXYLASE, MITOCHONDRIAL"/>
    <property type="match status" value="1"/>
</dbReference>
<organism evidence="3 4">
    <name type="scientific">SAR86 cluster bacterium</name>
    <dbReference type="NCBI Taxonomy" id="2030880"/>
    <lineage>
        <taxon>Bacteria</taxon>
        <taxon>Pseudomonadati</taxon>
        <taxon>Pseudomonadota</taxon>
        <taxon>Gammaproteobacteria</taxon>
        <taxon>SAR86 cluster</taxon>
    </lineage>
</organism>
<evidence type="ECO:0000259" key="1">
    <source>
        <dbReference type="Pfam" id="PF05292"/>
    </source>
</evidence>
<name>A0A368C4Z8_9GAMM</name>
<dbReference type="InterPro" id="IPR042303">
    <property type="entry name" value="Malonyl_CoA_deC_C_sf"/>
</dbReference>
<dbReference type="Pfam" id="PF05292">
    <property type="entry name" value="MCD"/>
    <property type="match status" value="2"/>
</dbReference>
<dbReference type="EMBL" id="QOPI01000011">
    <property type="protein sequence ID" value="RCL44649.1"/>
    <property type="molecule type" value="Genomic_DNA"/>
</dbReference>
<dbReference type="InterPro" id="IPR038351">
    <property type="entry name" value="MCD_N_sf"/>
</dbReference>
<dbReference type="AlphaFoldDB" id="A0A368C4Z8"/>
<dbReference type="Gene3D" id="3.40.630.150">
    <property type="entry name" value="Malonyl-CoA decarboxylase, catalytic domain"/>
    <property type="match status" value="2"/>
</dbReference>
<comment type="caution">
    <text evidence="3">The sequence shown here is derived from an EMBL/GenBank/DDBJ whole genome shotgun (WGS) entry which is preliminary data.</text>
</comment>
<dbReference type="InterPro" id="IPR035372">
    <property type="entry name" value="MCD_N"/>
</dbReference>